<evidence type="ECO:0000256" key="6">
    <source>
        <dbReference type="SAM" id="MobiDB-lite"/>
    </source>
</evidence>
<feature type="transmembrane region" description="Helical" evidence="7">
    <location>
        <begin position="553"/>
        <end position="575"/>
    </location>
</feature>
<dbReference type="PANTHER" id="PTHR36115:SF4">
    <property type="entry name" value="MEMBRANE PROTEIN"/>
    <property type="match status" value="1"/>
</dbReference>
<keyword evidence="11" id="KW-1185">Reference proteome</keyword>
<dbReference type="InterPro" id="IPR051791">
    <property type="entry name" value="Pra-immunoreactive"/>
</dbReference>
<dbReference type="EMBL" id="JACHJL010000004">
    <property type="protein sequence ID" value="MBB5935216.1"/>
    <property type="molecule type" value="Genomic_DNA"/>
</dbReference>
<evidence type="ECO:0000256" key="1">
    <source>
        <dbReference type="ARBA" id="ARBA00004651"/>
    </source>
</evidence>
<evidence type="ECO:0000256" key="4">
    <source>
        <dbReference type="ARBA" id="ARBA00022989"/>
    </source>
</evidence>
<sequence length="705" mass="70798">MSAPGDSGPTQGYYPDPSIPGYIRYWNGAAWVPGTSRPAPNDGEALPAPPAGGGDPDPYLAPTEEPPIASTQQAGVIPDETGPMFFDEQPAAGSHRDALPELRPRGEVGVSGAGDAGPTMAPAGSADVLDWDEAQQLHGARPEPGGGWHADASRQAGFGGESDQRISWGADDVTPFRPAAASAWGDAPAWGDPPADPRVVPPTGMGPAPAGARTGAGTPPAQPQSAAHSPAPAQSLTQSPAQPPALTTEPSSRSQGRELDAGATPRAALPAGATPSVPRQGGAPNDSAATAQPAGSGVAGERAQPGSAGVPAQAGGDGTLTIRAVPRGRGGQDAGHSGSAAPDSGQQPTSDGALGDQGTSGGRDGTLTIRALGRTGALGGADAATTPAATAPTAPSVHSPSVQSPPVQSVPVRTPAAQAPAAQTPAVQAPSAQASAALPYAAPHDGAYPQPVPGTQIPTQSGPPPGPAGPPAPPPAQPAMPGGGGAGAGAGARVGAGQADWARRVHDLAQPPGPSPAYGNQLDDVMPWKPPVDDPFLRAAQAQGRPAALGKRLGARLIDTVALGGLLATIALPLWAKAKDHIDEKVDSAKQSGETVTVYLLDGTTGTYLAIILAALLLLGVVYEVLPTAKWGRTLGKRLCGVRVLDIEDHATPTFATALRRWLVYGVLGLLVVGVANVVWCLFDRPWRQCWHDKAARTFVASNER</sequence>
<keyword evidence="3 7" id="KW-0812">Transmembrane</keyword>
<reference evidence="10 11" key="1">
    <citation type="submission" date="2020-08" db="EMBL/GenBank/DDBJ databases">
        <title>Genomic Encyclopedia of Type Strains, Phase III (KMG-III): the genomes of soil and plant-associated and newly described type strains.</title>
        <authorList>
            <person name="Whitman W."/>
        </authorList>
    </citation>
    <scope>NUCLEOTIDE SEQUENCE [LARGE SCALE GENOMIC DNA]</scope>
    <source>
        <strain evidence="10 11">CECT 8305</strain>
    </source>
</reference>
<dbReference type="InterPro" id="IPR018929">
    <property type="entry name" value="DUF2510"/>
</dbReference>
<evidence type="ECO:0000259" key="8">
    <source>
        <dbReference type="Pfam" id="PF06271"/>
    </source>
</evidence>
<gene>
    <name evidence="10" type="ORF">FHS42_002266</name>
</gene>
<dbReference type="Pfam" id="PF06271">
    <property type="entry name" value="RDD"/>
    <property type="match status" value="1"/>
</dbReference>
<feature type="transmembrane region" description="Helical" evidence="7">
    <location>
        <begin position="596"/>
        <end position="623"/>
    </location>
</feature>
<feature type="region of interest" description="Disordered" evidence="6">
    <location>
        <begin position="138"/>
        <end position="170"/>
    </location>
</feature>
<keyword evidence="4 7" id="KW-1133">Transmembrane helix</keyword>
<dbReference type="Pfam" id="PF10708">
    <property type="entry name" value="DUF2510"/>
    <property type="match status" value="1"/>
</dbReference>
<feature type="compositionally biased region" description="Low complexity" evidence="6">
    <location>
        <begin position="370"/>
        <end position="443"/>
    </location>
</feature>
<dbReference type="Proteomes" id="UP000588098">
    <property type="component" value="Unassembled WGS sequence"/>
</dbReference>
<dbReference type="AlphaFoldDB" id="A0A7W9Q7U9"/>
<accession>A0A7W9Q7U9</accession>
<feature type="compositionally biased region" description="Gly residues" evidence="6">
    <location>
        <begin position="481"/>
        <end position="494"/>
    </location>
</feature>
<comment type="caution">
    <text evidence="10">The sequence shown here is derived from an EMBL/GenBank/DDBJ whole genome shotgun (WGS) entry which is preliminary data.</text>
</comment>
<comment type="subcellular location">
    <subcellularLocation>
        <location evidence="1">Cell membrane</location>
        <topology evidence="1">Multi-pass membrane protein</topology>
    </subcellularLocation>
</comment>
<feature type="compositionally biased region" description="Low complexity" evidence="6">
    <location>
        <begin position="201"/>
        <end position="235"/>
    </location>
</feature>
<dbReference type="PANTHER" id="PTHR36115">
    <property type="entry name" value="PROLINE-RICH ANTIGEN HOMOLOG-RELATED"/>
    <property type="match status" value="1"/>
</dbReference>
<feature type="compositionally biased region" description="Pro residues" evidence="6">
    <location>
        <begin position="461"/>
        <end position="478"/>
    </location>
</feature>
<feature type="region of interest" description="Disordered" evidence="6">
    <location>
        <begin position="30"/>
        <end position="125"/>
    </location>
</feature>
<evidence type="ECO:0000256" key="3">
    <source>
        <dbReference type="ARBA" id="ARBA00022692"/>
    </source>
</evidence>
<name>A0A7W9Q7U9_9ACTN</name>
<evidence type="ECO:0000313" key="11">
    <source>
        <dbReference type="Proteomes" id="UP000588098"/>
    </source>
</evidence>
<dbReference type="RefSeq" id="WP_246494465.1">
    <property type="nucleotide sequence ID" value="NZ_JACHJL010000004.1"/>
</dbReference>
<dbReference type="InterPro" id="IPR010432">
    <property type="entry name" value="RDD"/>
</dbReference>
<feature type="domain" description="RDD" evidence="8">
    <location>
        <begin position="547"/>
        <end position="696"/>
    </location>
</feature>
<feature type="domain" description="DUF2510" evidence="9">
    <location>
        <begin position="12"/>
        <end position="41"/>
    </location>
</feature>
<organism evidence="10 11">
    <name type="scientific">Streptomyces zagrosensis</name>
    <dbReference type="NCBI Taxonomy" id="1042984"/>
    <lineage>
        <taxon>Bacteria</taxon>
        <taxon>Bacillati</taxon>
        <taxon>Actinomycetota</taxon>
        <taxon>Actinomycetes</taxon>
        <taxon>Kitasatosporales</taxon>
        <taxon>Streptomycetaceae</taxon>
        <taxon>Streptomyces</taxon>
    </lineage>
</organism>
<feature type="compositionally biased region" description="Basic and acidic residues" evidence="6">
    <location>
        <begin position="94"/>
        <end position="106"/>
    </location>
</feature>
<evidence type="ECO:0000256" key="7">
    <source>
        <dbReference type="SAM" id="Phobius"/>
    </source>
</evidence>
<evidence type="ECO:0000256" key="2">
    <source>
        <dbReference type="ARBA" id="ARBA00022475"/>
    </source>
</evidence>
<keyword evidence="2" id="KW-1003">Cell membrane</keyword>
<feature type="compositionally biased region" description="Low complexity" evidence="6">
    <location>
        <begin position="182"/>
        <end position="193"/>
    </location>
</feature>
<evidence type="ECO:0000313" key="10">
    <source>
        <dbReference type="EMBL" id="MBB5935216.1"/>
    </source>
</evidence>
<protein>
    <submittedName>
        <fullName evidence="10">Putative RDD family membrane protein YckC</fullName>
    </submittedName>
</protein>
<dbReference type="GO" id="GO:0005886">
    <property type="term" value="C:plasma membrane"/>
    <property type="evidence" value="ECO:0007669"/>
    <property type="project" value="UniProtKB-SubCell"/>
</dbReference>
<feature type="transmembrane region" description="Helical" evidence="7">
    <location>
        <begin position="662"/>
        <end position="683"/>
    </location>
</feature>
<evidence type="ECO:0000256" key="5">
    <source>
        <dbReference type="ARBA" id="ARBA00023136"/>
    </source>
</evidence>
<keyword evidence="5 7" id="KW-0472">Membrane</keyword>
<feature type="region of interest" description="Disordered" evidence="6">
    <location>
        <begin position="182"/>
        <end position="498"/>
    </location>
</feature>
<proteinExistence type="predicted"/>
<evidence type="ECO:0000259" key="9">
    <source>
        <dbReference type="Pfam" id="PF10708"/>
    </source>
</evidence>